<reference evidence="4 5" key="1">
    <citation type="submission" date="2013-04" db="EMBL/GenBank/DDBJ databases">
        <title>The Genome Sequence of Parabacteroides gordonii DSM 23371.</title>
        <authorList>
            <consortium name="The Broad Institute Genomics Platform"/>
            <person name="Earl A."/>
            <person name="Ward D."/>
            <person name="Feldgarden M."/>
            <person name="Gevers D."/>
            <person name="Martens E."/>
            <person name="Sakamoto M."/>
            <person name="Benno Y."/>
            <person name="Suzuki N."/>
            <person name="Matsunaga N."/>
            <person name="Koshihara K."/>
            <person name="Seki M."/>
            <person name="Komiya H."/>
            <person name="Walker B."/>
            <person name="Young S."/>
            <person name="Zeng Q."/>
            <person name="Gargeya S."/>
            <person name="Fitzgerald M."/>
            <person name="Haas B."/>
            <person name="Abouelleil A."/>
            <person name="Allen A.W."/>
            <person name="Alvarado L."/>
            <person name="Arachchi H.M."/>
            <person name="Berlin A.M."/>
            <person name="Chapman S.B."/>
            <person name="Gainer-Dewar J."/>
            <person name="Goldberg J."/>
            <person name="Griggs A."/>
            <person name="Gujja S."/>
            <person name="Hansen M."/>
            <person name="Howarth C."/>
            <person name="Imamovic A."/>
            <person name="Ireland A."/>
            <person name="Larimer J."/>
            <person name="McCowan C."/>
            <person name="Murphy C."/>
            <person name="Pearson M."/>
            <person name="Poon T.W."/>
            <person name="Priest M."/>
            <person name="Roberts A."/>
            <person name="Saif S."/>
            <person name="Shea T."/>
            <person name="Sisk P."/>
            <person name="Sykes S."/>
            <person name="Wortman J."/>
            <person name="Nusbaum C."/>
            <person name="Birren B."/>
        </authorList>
    </citation>
    <scope>NUCLEOTIDE SEQUENCE [LARGE SCALE GENOMIC DNA]</scope>
    <source>
        <strain evidence="4 5">MS-1</strain>
    </source>
</reference>
<dbReference type="Gene3D" id="1.50.10.100">
    <property type="entry name" value="Chondroitin AC/alginate lyase"/>
    <property type="match status" value="1"/>
</dbReference>
<name>A0A0F5JBV0_9BACT</name>
<dbReference type="InterPro" id="IPR012480">
    <property type="entry name" value="Hepar_II_III_C"/>
</dbReference>
<dbReference type="STRING" id="1203610.HMPREF1536_02694"/>
<dbReference type="Proteomes" id="UP000033035">
    <property type="component" value="Unassembled WGS sequence"/>
</dbReference>
<dbReference type="Pfam" id="PF07940">
    <property type="entry name" value="Hepar_II_III_C"/>
    <property type="match status" value="1"/>
</dbReference>
<feature type="signal peptide" evidence="2">
    <location>
        <begin position="1"/>
        <end position="22"/>
    </location>
</feature>
<accession>A0A0F5JBV0</accession>
<dbReference type="SUPFAM" id="SSF48230">
    <property type="entry name" value="Chondroitin AC/alginate lyase"/>
    <property type="match status" value="1"/>
</dbReference>
<feature type="domain" description="Heparinase II/III-like C-terminal" evidence="3">
    <location>
        <begin position="414"/>
        <end position="560"/>
    </location>
</feature>
<dbReference type="Gene3D" id="2.70.98.70">
    <property type="match status" value="1"/>
</dbReference>
<dbReference type="HOGENOM" id="CLU_023844_0_0_10"/>
<evidence type="ECO:0000313" key="5">
    <source>
        <dbReference type="Proteomes" id="UP000033035"/>
    </source>
</evidence>
<sequence>MKTRKYRIILCLLLLATTQMYAYVERNLLQQSAGLSELESTLITDQQWVPYPDYTDRAAWDKLLGNYKDAYIKRGEKQLGYEWKVVKATDYIEYERSGNRRIMEDPFGSNNTAIADLLMAELAEGKGRFIDQLINGVYQSCEMTSWVLSAHLSAQRSTRSLPDYKEHVIDLTAGDLGSLLSWTYYFFHTEFDKVNPVISKRLRHELQERILDTYMNEDRFWWMAFNYKPGMLVNNWNPWCNFNVLQCFLLLENDKEKLAKAVYRTMTSVDKFINYTHSDGACEEGPSYWGHAAGKMYDYLQLLYDGTGGKVSLFDQPIIRNMGEYIARSYVGNGWVVNFADASAKGGGDAPIIFRYGKAVGSEVMMQYAAYLNSLSGQKAPSSGRDIFRTLQSLLYAEEMKEVEPVYESPAYTWYPETEFCYMANKSGLFFAAKGGYNNESHNHNDAGTFSLYQHTTPIIIDAGVGTYTRQTFSNERYTIWTMQSNYHNLPMINGVPQAFGSKYKATDVSFHPKSSTFFANIATAYPEEAGVKKWVRSYVLNKGELKIKDSFSLDELKDFNRINFLTWGNVDIATPGIVSIEVNGEKANLQYDKNSFTPSIETIALDDPRLSTVWGKEIYRLSLTAKKKTLSGTYVYTIKQINK</sequence>
<protein>
    <recommendedName>
        <fullName evidence="3">Heparinase II/III-like C-terminal domain-containing protein</fullName>
    </recommendedName>
</protein>
<keyword evidence="2" id="KW-0732">Signal</keyword>
<evidence type="ECO:0000256" key="2">
    <source>
        <dbReference type="SAM" id="SignalP"/>
    </source>
</evidence>
<organism evidence="4 5">
    <name type="scientific">Parabacteroides gordonii MS-1 = DSM 23371</name>
    <dbReference type="NCBI Taxonomy" id="1203610"/>
    <lineage>
        <taxon>Bacteria</taxon>
        <taxon>Pseudomonadati</taxon>
        <taxon>Bacteroidota</taxon>
        <taxon>Bacteroidia</taxon>
        <taxon>Bacteroidales</taxon>
        <taxon>Tannerellaceae</taxon>
        <taxon>Parabacteroides</taxon>
    </lineage>
</organism>
<comment type="caution">
    <text evidence="4">The sequence shown here is derived from an EMBL/GenBank/DDBJ whole genome shotgun (WGS) entry which is preliminary data.</text>
</comment>
<feature type="chain" id="PRO_5002489020" description="Heparinase II/III-like C-terminal domain-containing protein" evidence="2">
    <location>
        <begin position="23"/>
        <end position="644"/>
    </location>
</feature>
<dbReference type="GO" id="GO:0016829">
    <property type="term" value="F:lyase activity"/>
    <property type="evidence" value="ECO:0007669"/>
    <property type="project" value="InterPro"/>
</dbReference>
<dbReference type="GO" id="GO:0030313">
    <property type="term" value="C:cell envelope"/>
    <property type="evidence" value="ECO:0007669"/>
    <property type="project" value="UniProtKB-SubCell"/>
</dbReference>
<comment type="subcellular location">
    <subcellularLocation>
        <location evidence="1">Cell envelope</location>
    </subcellularLocation>
</comment>
<dbReference type="AlphaFoldDB" id="A0A0F5JBV0"/>
<dbReference type="RefSeq" id="WP_028729734.1">
    <property type="nucleotide sequence ID" value="NZ_KE386764.1"/>
</dbReference>
<dbReference type="InterPro" id="IPR008929">
    <property type="entry name" value="Chondroitin_lyas"/>
</dbReference>
<proteinExistence type="predicted"/>
<dbReference type="PATRIC" id="fig|1203610.3.peg.2762"/>
<keyword evidence="5" id="KW-1185">Reference proteome</keyword>
<evidence type="ECO:0000259" key="3">
    <source>
        <dbReference type="Pfam" id="PF07940"/>
    </source>
</evidence>
<gene>
    <name evidence="4" type="ORF">HMPREF1536_02694</name>
</gene>
<evidence type="ECO:0000313" key="4">
    <source>
        <dbReference type="EMBL" id="KKB55234.1"/>
    </source>
</evidence>
<dbReference type="EMBL" id="AQHW01000015">
    <property type="protein sequence ID" value="KKB55234.1"/>
    <property type="molecule type" value="Genomic_DNA"/>
</dbReference>
<evidence type="ECO:0000256" key="1">
    <source>
        <dbReference type="ARBA" id="ARBA00004196"/>
    </source>
</evidence>